<sequence length="80" mass="8776">MTASQKKLRIGRTLLLGIICAFVLGVLLYGGNAFLPMINMTRLSEPGILIVSFVMGGLFALVLRLLQRGMKPVCYRSVYA</sequence>
<keyword evidence="1" id="KW-1133">Transmembrane helix</keyword>
<keyword evidence="3" id="KW-1185">Reference proteome</keyword>
<accession>A0A326TK75</accession>
<proteinExistence type="predicted"/>
<evidence type="ECO:0000313" key="3">
    <source>
        <dbReference type="Proteomes" id="UP000248806"/>
    </source>
</evidence>
<reference evidence="2 3" key="1">
    <citation type="submission" date="2018-06" db="EMBL/GenBank/DDBJ databases">
        <title>Genomic Encyclopedia of Archaeal and Bacterial Type Strains, Phase II (KMG-II): from individual species to whole genera.</title>
        <authorList>
            <person name="Goeker M."/>
        </authorList>
    </citation>
    <scope>NUCLEOTIDE SEQUENCE [LARGE SCALE GENOMIC DNA]</scope>
    <source>
        <strain evidence="2 3">ATCC BAA-1881</strain>
    </source>
</reference>
<keyword evidence="1" id="KW-0472">Membrane</keyword>
<gene>
    <name evidence="2" type="ORF">EI42_06458</name>
</gene>
<evidence type="ECO:0000313" key="2">
    <source>
        <dbReference type="EMBL" id="PZW16177.1"/>
    </source>
</evidence>
<dbReference type="Proteomes" id="UP000248806">
    <property type="component" value="Unassembled WGS sequence"/>
</dbReference>
<feature type="transmembrane region" description="Helical" evidence="1">
    <location>
        <begin position="47"/>
        <end position="66"/>
    </location>
</feature>
<comment type="caution">
    <text evidence="2">The sequence shown here is derived from an EMBL/GenBank/DDBJ whole genome shotgun (WGS) entry which is preliminary data.</text>
</comment>
<name>A0A326TK75_THEHA</name>
<protein>
    <submittedName>
        <fullName evidence="2">Uncharacterized protein</fullName>
    </submittedName>
</protein>
<feature type="transmembrane region" description="Helical" evidence="1">
    <location>
        <begin position="12"/>
        <end position="35"/>
    </location>
</feature>
<evidence type="ECO:0000256" key="1">
    <source>
        <dbReference type="SAM" id="Phobius"/>
    </source>
</evidence>
<dbReference type="EMBL" id="QKUF01000078">
    <property type="protein sequence ID" value="PZW16177.1"/>
    <property type="molecule type" value="Genomic_DNA"/>
</dbReference>
<dbReference type="AlphaFoldDB" id="A0A326TK75"/>
<organism evidence="2 3">
    <name type="scientific">Thermosporothrix hazakensis</name>
    <dbReference type="NCBI Taxonomy" id="644383"/>
    <lineage>
        <taxon>Bacteria</taxon>
        <taxon>Bacillati</taxon>
        <taxon>Chloroflexota</taxon>
        <taxon>Ktedonobacteria</taxon>
        <taxon>Ktedonobacterales</taxon>
        <taxon>Thermosporotrichaceae</taxon>
        <taxon>Thermosporothrix</taxon>
    </lineage>
</organism>
<keyword evidence="1" id="KW-0812">Transmembrane</keyword>